<protein>
    <submittedName>
        <fullName evidence="2">Ski_Sno domain-containing protein</fullName>
    </submittedName>
</protein>
<reference evidence="1" key="2">
    <citation type="submission" date="2014-05" db="EMBL/GenBank/DDBJ databases">
        <title>The genome and life-stage specific transcriptomes of Globodera pallida elucidate key aspects of plant parasitism by a cyst nematode.</title>
        <authorList>
            <person name="Cotton J.A."/>
            <person name="Lilley C.J."/>
            <person name="Jones L.M."/>
            <person name="Kikuchi T."/>
            <person name="Reid A.J."/>
            <person name="Thorpe P."/>
            <person name="Tsai I.J."/>
            <person name="Beasley H."/>
            <person name="Blok V."/>
            <person name="Cock P.J.A."/>
            <person name="Van den Akker S.E."/>
            <person name="Holroyd N."/>
            <person name="Hunt M."/>
            <person name="Mantelin S."/>
            <person name="Naghra H."/>
            <person name="Pain A."/>
            <person name="Palomares-Rius J.E."/>
            <person name="Zarowiecki M."/>
            <person name="Berriman M."/>
            <person name="Jones J.T."/>
            <person name="Urwin P.E."/>
        </authorList>
    </citation>
    <scope>NUCLEOTIDE SEQUENCE [LARGE SCALE GENOMIC DNA]</scope>
    <source>
        <strain evidence="1">Lindley</strain>
    </source>
</reference>
<reference evidence="1" key="1">
    <citation type="submission" date="2013-12" db="EMBL/GenBank/DDBJ databases">
        <authorList>
            <person name="Aslett M."/>
        </authorList>
    </citation>
    <scope>NUCLEOTIDE SEQUENCE [LARGE SCALE GENOMIC DNA]</scope>
    <source>
        <strain evidence="1">Lindley</strain>
    </source>
</reference>
<reference evidence="2" key="3">
    <citation type="submission" date="2016-06" db="UniProtKB">
        <authorList>
            <consortium name="WormBaseParasite"/>
        </authorList>
    </citation>
    <scope>IDENTIFICATION</scope>
</reference>
<evidence type="ECO:0000313" key="2">
    <source>
        <dbReference type="WBParaSite" id="GPLIN_001488700"/>
    </source>
</evidence>
<name>A0A183CPS9_GLOPA</name>
<proteinExistence type="predicted"/>
<dbReference type="Proteomes" id="UP000050741">
    <property type="component" value="Unassembled WGS sequence"/>
</dbReference>
<accession>A0A183CPS9</accession>
<sequence>ICVQVTERIRACPILCLTNDKVRQINAAVKFECPGINIHKYTDDNEHLPTKVVGPKNAIFSTNYAGRGTDIKPAQNLKPTSSATAGIWPGRTSQLDDVIGSEEEHGEGDDWAQMIRQEPVEHALDSAVISSAKARMT</sequence>
<keyword evidence="1" id="KW-1185">Reference proteome</keyword>
<dbReference type="AlphaFoldDB" id="A0A183CPS9"/>
<organism evidence="1 2">
    <name type="scientific">Globodera pallida</name>
    <name type="common">Potato cyst nematode worm</name>
    <name type="synonym">Heterodera pallida</name>
    <dbReference type="NCBI Taxonomy" id="36090"/>
    <lineage>
        <taxon>Eukaryota</taxon>
        <taxon>Metazoa</taxon>
        <taxon>Ecdysozoa</taxon>
        <taxon>Nematoda</taxon>
        <taxon>Chromadorea</taxon>
        <taxon>Rhabditida</taxon>
        <taxon>Tylenchina</taxon>
        <taxon>Tylenchomorpha</taxon>
        <taxon>Tylenchoidea</taxon>
        <taxon>Heteroderidae</taxon>
        <taxon>Heteroderinae</taxon>
        <taxon>Globodera</taxon>
    </lineage>
</organism>
<dbReference type="WBParaSite" id="GPLIN_001488700">
    <property type="protein sequence ID" value="GPLIN_001488700"/>
    <property type="gene ID" value="GPLIN_001488700"/>
</dbReference>
<evidence type="ECO:0000313" key="1">
    <source>
        <dbReference type="Proteomes" id="UP000050741"/>
    </source>
</evidence>